<gene>
    <name evidence="2" type="ORF">FOKN1_1875</name>
</gene>
<protein>
    <submittedName>
        <fullName evidence="2">Serine/threonine protein kinase</fullName>
    </submittedName>
</protein>
<proteinExistence type="predicted"/>
<dbReference type="KEGG" id="ttc:FOKN1_1875"/>
<evidence type="ECO:0000259" key="1">
    <source>
        <dbReference type="PROSITE" id="PS50011"/>
    </source>
</evidence>
<keyword evidence="2" id="KW-0418">Kinase</keyword>
<keyword evidence="3" id="KW-1185">Reference proteome</keyword>
<evidence type="ECO:0000313" key="2">
    <source>
        <dbReference type="EMBL" id="BAZ94260.1"/>
    </source>
</evidence>
<dbReference type="InterPro" id="IPR000719">
    <property type="entry name" value="Prot_kinase_dom"/>
</dbReference>
<feature type="domain" description="Protein kinase" evidence="1">
    <location>
        <begin position="24"/>
        <end position="243"/>
    </location>
</feature>
<evidence type="ECO:0000313" key="3">
    <source>
        <dbReference type="Proteomes" id="UP000218765"/>
    </source>
</evidence>
<dbReference type="PANTHER" id="PTHR44167:SF24">
    <property type="entry name" value="SERINE_THREONINE-PROTEIN KINASE CHK2"/>
    <property type="match status" value="1"/>
</dbReference>
<dbReference type="OrthoDB" id="9801841at2"/>
<dbReference type="Gene3D" id="1.10.510.10">
    <property type="entry name" value="Transferase(Phosphotransferase) domain 1"/>
    <property type="match status" value="1"/>
</dbReference>
<sequence length="243" mass="28126">MAVRKVKPIRSFNFKPGRVLAGKYEVVSSLGSGWEGEVYLVVEKDTGIERAAKFFYPQRNPNNRSLLFYAKKLHKLRNCPILIQYHTQDSVTLQRQPVKFIVSDYVEGELLSNFIEEQPGQRLDYFQGLHLLYTLAQGIESIHHMGEYHGDLHTDNIIVQRAGLAFEVKLVDMYHWGPPTAQNIRQDVFDLVRILYDVLGGQRHYARQPQPVKSVINGLKRTLILKKFKTAGQLREYLENLSW</sequence>
<organism evidence="2 3">
    <name type="scientific">Thiohalobacter thiocyanaticus</name>
    <dbReference type="NCBI Taxonomy" id="585455"/>
    <lineage>
        <taxon>Bacteria</taxon>
        <taxon>Pseudomonadati</taxon>
        <taxon>Pseudomonadota</taxon>
        <taxon>Gammaproteobacteria</taxon>
        <taxon>Thiohalobacterales</taxon>
        <taxon>Thiohalobacteraceae</taxon>
        <taxon>Thiohalobacter</taxon>
    </lineage>
</organism>
<dbReference type="SMART" id="SM00220">
    <property type="entry name" value="S_TKc"/>
    <property type="match status" value="1"/>
</dbReference>
<dbReference type="InterPro" id="IPR011009">
    <property type="entry name" value="Kinase-like_dom_sf"/>
</dbReference>
<dbReference type="GO" id="GO:0005524">
    <property type="term" value="F:ATP binding"/>
    <property type="evidence" value="ECO:0007669"/>
    <property type="project" value="InterPro"/>
</dbReference>
<dbReference type="Pfam" id="PF00069">
    <property type="entry name" value="Pkinase"/>
    <property type="match status" value="1"/>
</dbReference>
<dbReference type="EMBL" id="AP018052">
    <property type="protein sequence ID" value="BAZ94260.1"/>
    <property type="molecule type" value="Genomic_DNA"/>
</dbReference>
<reference evidence="2 3" key="1">
    <citation type="submission" date="2017-05" db="EMBL/GenBank/DDBJ databases">
        <title>Thiocyanate degradation by Thiohalobacter thiocyanaticus FOKN1.</title>
        <authorList>
            <person name="Oshiki M."/>
            <person name="Fukushima T."/>
            <person name="Kawano S."/>
            <person name="Nakagawa J."/>
        </authorList>
    </citation>
    <scope>NUCLEOTIDE SEQUENCE [LARGE SCALE GENOMIC DNA]</scope>
    <source>
        <strain evidence="2 3">FOKN1</strain>
    </source>
</reference>
<dbReference type="Gene3D" id="3.30.200.20">
    <property type="entry name" value="Phosphorylase Kinase, domain 1"/>
    <property type="match status" value="1"/>
</dbReference>
<dbReference type="Proteomes" id="UP000218765">
    <property type="component" value="Chromosome"/>
</dbReference>
<dbReference type="PANTHER" id="PTHR44167">
    <property type="entry name" value="OVARIAN-SPECIFIC SERINE/THREONINE-PROTEIN KINASE LOK-RELATED"/>
    <property type="match status" value="1"/>
</dbReference>
<dbReference type="SUPFAM" id="SSF56112">
    <property type="entry name" value="Protein kinase-like (PK-like)"/>
    <property type="match status" value="1"/>
</dbReference>
<keyword evidence="2" id="KW-0808">Transferase</keyword>
<name>A0A1Z4VRJ1_9GAMM</name>
<dbReference type="AlphaFoldDB" id="A0A1Z4VRJ1"/>
<keyword evidence="2" id="KW-0723">Serine/threonine-protein kinase</keyword>
<dbReference type="RefSeq" id="WP_096366374.1">
    <property type="nucleotide sequence ID" value="NZ_AP018052.1"/>
</dbReference>
<dbReference type="PROSITE" id="PS50011">
    <property type="entry name" value="PROTEIN_KINASE_DOM"/>
    <property type="match status" value="1"/>
</dbReference>
<accession>A0A1Z4VRJ1</accession>
<dbReference type="GO" id="GO:0004674">
    <property type="term" value="F:protein serine/threonine kinase activity"/>
    <property type="evidence" value="ECO:0007669"/>
    <property type="project" value="UniProtKB-KW"/>
</dbReference>